<keyword evidence="1" id="KW-0805">Transcription regulation</keyword>
<dbReference type="PROSITE" id="PS50949">
    <property type="entry name" value="HTH_GNTR"/>
    <property type="match status" value="1"/>
</dbReference>
<dbReference type="GO" id="GO:0003700">
    <property type="term" value="F:DNA-binding transcription factor activity"/>
    <property type="evidence" value="ECO:0007669"/>
    <property type="project" value="InterPro"/>
</dbReference>
<reference evidence="5 6" key="1">
    <citation type="submission" date="2016-03" db="EMBL/GenBank/DDBJ databases">
        <title>Acetic acid bacteria sequencing.</title>
        <authorList>
            <person name="Brandt J."/>
            <person name="Jakob F."/>
            <person name="Vogel R.F."/>
        </authorList>
    </citation>
    <scope>NUCLEOTIDE SEQUENCE [LARGE SCALE GENOMIC DNA]</scope>
    <source>
        <strain evidence="5 6">TMW2.1084</strain>
    </source>
</reference>
<proteinExistence type="predicted"/>
<dbReference type="RefSeq" id="WP_077931592.1">
    <property type="nucleotide sequence ID" value="NZ_CP014687.1"/>
</dbReference>
<name>A0A1U9LHD4_9PROT</name>
<dbReference type="InterPro" id="IPR011663">
    <property type="entry name" value="UTRA"/>
</dbReference>
<keyword evidence="2" id="KW-0238">DNA-binding</keyword>
<dbReference type="SUPFAM" id="SSF64288">
    <property type="entry name" value="Chorismate lyase-like"/>
    <property type="match status" value="1"/>
</dbReference>
<gene>
    <name evidence="5" type="ORF">A0U91_01430</name>
</gene>
<dbReference type="GO" id="GO:0045892">
    <property type="term" value="P:negative regulation of DNA-templated transcription"/>
    <property type="evidence" value="ECO:0007669"/>
    <property type="project" value="TreeGrafter"/>
</dbReference>
<evidence type="ECO:0000256" key="3">
    <source>
        <dbReference type="ARBA" id="ARBA00023163"/>
    </source>
</evidence>
<dbReference type="PANTHER" id="PTHR44846">
    <property type="entry name" value="MANNOSYL-D-GLYCERATE TRANSPORT/METABOLISM SYSTEM REPRESSOR MNGR-RELATED"/>
    <property type="match status" value="1"/>
</dbReference>
<dbReference type="STRING" id="1076596.A0U91_01430"/>
<dbReference type="InterPro" id="IPR050679">
    <property type="entry name" value="Bact_HTH_transcr_reg"/>
</dbReference>
<dbReference type="InterPro" id="IPR036390">
    <property type="entry name" value="WH_DNA-bd_sf"/>
</dbReference>
<feature type="domain" description="HTH gntR-type" evidence="4">
    <location>
        <begin position="16"/>
        <end position="83"/>
    </location>
</feature>
<evidence type="ECO:0000313" key="6">
    <source>
        <dbReference type="Proteomes" id="UP000189055"/>
    </source>
</evidence>
<dbReference type="InterPro" id="IPR028978">
    <property type="entry name" value="Chorismate_lyase_/UTRA_dom_sf"/>
</dbReference>
<evidence type="ECO:0000313" key="5">
    <source>
        <dbReference type="EMBL" id="AQT05874.1"/>
    </source>
</evidence>
<protein>
    <submittedName>
        <fullName evidence="5">GntR family transcriptional regulator</fullName>
    </submittedName>
</protein>
<dbReference type="Gene3D" id="3.40.1410.10">
    <property type="entry name" value="Chorismate lyase-like"/>
    <property type="match status" value="1"/>
</dbReference>
<dbReference type="PRINTS" id="PR00035">
    <property type="entry name" value="HTHGNTR"/>
</dbReference>
<dbReference type="GO" id="GO:0003677">
    <property type="term" value="F:DNA binding"/>
    <property type="evidence" value="ECO:0007669"/>
    <property type="project" value="UniProtKB-KW"/>
</dbReference>
<dbReference type="Proteomes" id="UP000189055">
    <property type="component" value="Chromosome"/>
</dbReference>
<dbReference type="EMBL" id="CP014687">
    <property type="protein sequence ID" value="AQT05874.1"/>
    <property type="molecule type" value="Genomic_DNA"/>
</dbReference>
<dbReference type="SMART" id="SM00866">
    <property type="entry name" value="UTRA"/>
    <property type="match status" value="1"/>
</dbReference>
<accession>A0A1U9LHD4</accession>
<dbReference type="Gene3D" id="1.10.10.10">
    <property type="entry name" value="Winged helix-like DNA-binding domain superfamily/Winged helix DNA-binding domain"/>
    <property type="match status" value="1"/>
</dbReference>
<sequence length="256" mass="28402">MPDALFSAYLEPNDPTPLYLQVGHHISGLIGKDERFMDRLPSEAELCRLYGVSRITVRQALSYLAKRDVIVRQHGRGTFVGAVHRPGRQKTIHSFFEILADKGLRPRMTLLDYRMQPAPEDVARGFGEQGDVLFIRRGYRSAEGPLGVTEVFYPGHLAKMVTPELAGSKTSATILKDIFKFQISHADISIGLTQAADDVSEWLNIARGSVLLKIKRVTACKGQGICEYSRLLVTEGAADFQIKADGEMLSEGMLHD</sequence>
<dbReference type="KEGG" id="aper:A0U91_01430"/>
<dbReference type="CDD" id="cd07377">
    <property type="entry name" value="WHTH_GntR"/>
    <property type="match status" value="1"/>
</dbReference>
<dbReference type="AlphaFoldDB" id="A0A1U9LHD4"/>
<dbReference type="SUPFAM" id="SSF46785">
    <property type="entry name" value="Winged helix' DNA-binding domain"/>
    <property type="match status" value="1"/>
</dbReference>
<organism evidence="5 6">
    <name type="scientific">Acetobacter persici</name>
    <dbReference type="NCBI Taxonomy" id="1076596"/>
    <lineage>
        <taxon>Bacteria</taxon>
        <taxon>Pseudomonadati</taxon>
        <taxon>Pseudomonadota</taxon>
        <taxon>Alphaproteobacteria</taxon>
        <taxon>Acetobacterales</taxon>
        <taxon>Acetobacteraceae</taxon>
        <taxon>Acetobacter</taxon>
    </lineage>
</organism>
<dbReference type="PANTHER" id="PTHR44846:SF1">
    <property type="entry name" value="MANNOSYL-D-GLYCERATE TRANSPORT_METABOLISM SYSTEM REPRESSOR MNGR-RELATED"/>
    <property type="match status" value="1"/>
</dbReference>
<dbReference type="Pfam" id="PF00392">
    <property type="entry name" value="GntR"/>
    <property type="match status" value="1"/>
</dbReference>
<evidence type="ECO:0000259" key="4">
    <source>
        <dbReference type="PROSITE" id="PS50949"/>
    </source>
</evidence>
<dbReference type="SMART" id="SM00345">
    <property type="entry name" value="HTH_GNTR"/>
    <property type="match status" value="1"/>
</dbReference>
<dbReference type="InterPro" id="IPR036388">
    <property type="entry name" value="WH-like_DNA-bd_sf"/>
</dbReference>
<dbReference type="InterPro" id="IPR000524">
    <property type="entry name" value="Tscrpt_reg_HTH_GntR"/>
</dbReference>
<evidence type="ECO:0000256" key="1">
    <source>
        <dbReference type="ARBA" id="ARBA00023015"/>
    </source>
</evidence>
<evidence type="ECO:0000256" key="2">
    <source>
        <dbReference type="ARBA" id="ARBA00023125"/>
    </source>
</evidence>
<dbReference type="Pfam" id="PF07702">
    <property type="entry name" value="UTRA"/>
    <property type="match status" value="1"/>
</dbReference>
<keyword evidence="3" id="KW-0804">Transcription</keyword>